<dbReference type="GO" id="GO:0046685">
    <property type="term" value="P:response to arsenic-containing substance"/>
    <property type="evidence" value="ECO:0007669"/>
    <property type="project" value="UniProtKB-KW"/>
</dbReference>
<dbReference type="PANTHER" id="PTHR43428:SF1">
    <property type="entry name" value="ARSENATE REDUCTASE"/>
    <property type="match status" value="1"/>
</dbReference>
<dbReference type="InterPro" id="IPR036196">
    <property type="entry name" value="Ptyr_pPase_sf"/>
</dbReference>
<comment type="caution">
    <text evidence="3">The sequence shown here is derived from an EMBL/GenBank/DDBJ whole genome shotgun (WGS) entry which is preliminary data.</text>
</comment>
<name>A0A6M0IQW4_9BACT</name>
<evidence type="ECO:0000259" key="2">
    <source>
        <dbReference type="SMART" id="SM00226"/>
    </source>
</evidence>
<dbReference type="SUPFAM" id="SSF52788">
    <property type="entry name" value="Phosphotyrosine protein phosphatases I"/>
    <property type="match status" value="1"/>
</dbReference>
<feature type="domain" description="Phosphotyrosine protein phosphatase I" evidence="2">
    <location>
        <begin position="2"/>
        <end position="148"/>
    </location>
</feature>
<protein>
    <submittedName>
        <fullName evidence="3">Arsenate reductase ArsC</fullName>
    </submittedName>
</protein>
<dbReference type="EMBL" id="JAAGNZ010000007">
    <property type="protein sequence ID" value="NEU70678.1"/>
    <property type="molecule type" value="Genomic_DNA"/>
</dbReference>
<evidence type="ECO:0000313" key="4">
    <source>
        <dbReference type="Proteomes" id="UP000477386"/>
    </source>
</evidence>
<dbReference type="PANTHER" id="PTHR43428">
    <property type="entry name" value="ARSENATE REDUCTASE"/>
    <property type="match status" value="1"/>
</dbReference>
<keyword evidence="4" id="KW-1185">Reference proteome</keyword>
<dbReference type="SMART" id="SM00226">
    <property type="entry name" value="LMWPc"/>
    <property type="match status" value="1"/>
</dbReference>
<proteinExistence type="predicted"/>
<dbReference type="CDD" id="cd16345">
    <property type="entry name" value="LMWP_ArsC"/>
    <property type="match status" value="1"/>
</dbReference>
<dbReference type="RefSeq" id="WP_164043990.1">
    <property type="nucleotide sequence ID" value="NZ_JAAGNZ010000007.1"/>
</dbReference>
<dbReference type="Proteomes" id="UP000477386">
    <property type="component" value="Unassembled WGS sequence"/>
</dbReference>
<accession>A0A6M0IQW4</accession>
<dbReference type="AlphaFoldDB" id="A0A6M0IQW4"/>
<dbReference type="Pfam" id="PF01451">
    <property type="entry name" value="LMWPc"/>
    <property type="match status" value="1"/>
</dbReference>
<dbReference type="Gene3D" id="3.40.50.2300">
    <property type="match status" value="1"/>
</dbReference>
<gene>
    <name evidence="3" type="ORF">GK091_27690</name>
</gene>
<evidence type="ECO:0000313" key="3">
    <source>
        <dbReference type="EMBL" id="NEU70678.1"/>
    </source>
</evidence>
<sequence>MKTILVLCTGNSARSQMAHGYLQHFADVSDHDVLDNDTAGRNRSAQVYSAGVAPHGVNPLAIQVMAEDGIDISHHTSNHADEYIAIPFDYVITVCDNAREQCPIFPSTAKKVHHSFTDPGHQSDVDPLTSFRQVRDEIKAYSRQFIEDNVTSRTTHA</sequence>
<evidence type="ECO:0000256" key="1">
    <source>
        <dbReference type="ARBA" id="ARBA00022849"/>
    </source>
</evidence>
<keyword evidence="1" id="KW-0059">Arsenical resistance</keyword>
<dbReference type="InterPro" id="IPR023485">
    <property type="entry name" value="Ptyr_pPase"/>
</dbReference>
<reference evidence="3 4" key="1">
    <citation type="submission" date="2020-02" db="EMBL/GenBank/DDBJ databases">
        <title>Draft genome sequence of two Spirosoma agri KCTC 52727 and Spirosoma terrae KCTC 52035.</title>
        <authorList>
            <person name="Rojas J."/>
            <person name="Ambika Manirajan B."/>
            <person name="Ratering S."/>
            <person name="Suarez C."/>
            <person name="Schnell S."/>
        </authorList>
    </citation>
    <scope>NUCLEOTIDE SEQUENCE [LARGE SCALE GENOMIC DNA]</scope>
    <source>
        <strain evidence="3 4">KCTC 52727</strain>
    </source>
</reference>
<organism evidence="3 4">
    <name type="scientific">Spirosoma agri</name>
    <dbReference type="NCBI Taxonomy" id="1987381"/>
    <lineage>
        <taxon>Bacteria</taxon>
        <taxon>Pseudomonadati</taxon>
        <taxon>Bacteroidota</taxon>
        <taxon>Cytophagia</taxon>
        <taxon>Cytophagales</taxon>
        <taxon>Cytophagaceae</taxon>
        <taxon>Spirosoma</taxon>
    </lineage>
</organism>